<gene>
    <name evidence="3" type="ORF">MAR_008092</name>
</gene>
<reference evidence="3" key="1">
    <citation type="submission" date="2022-11" db="EMBL/GenBank/DDBJ databases">
        <title>Centuries of genome instability and evolution in soft-shell clam transmissible cancer (bioRxiv).</title>
        <authorList>
            <person name="Hart S.F.M."/>
            <person name="Yonemitsu M.A."/>
            <person name="Giersch R.M."/>
            <person name="Beal B.F."/>
            <person name="Arriagada G."/>
            <person name="Davis B.W."/>
            <person name="Ostrander E.A."/>
            <person name="Goff S.P."/>
            <person name="Metzger M.J."/>
        </authorList>
    </citation>
    <scope>NUCLEOTIDE SEQUENCE</scope>
    <source>
        <strain evidence="3">MELC-2E11</strain>
        <tissue evidence="3">Siphon/mantle</tissue>
    </source>
</reference>
<dbReference type="Gene3D" id="1.20.1050.80">
    <property type="entry name" value="VPS9 domain"/>
    <property type="match status" value="1"/>
</dbReference>
<dbReference type="PANTHER" id="PTHR24170:SF1">
    <property type="entry name" value="DOMAIN PROTEIN, PUTATIVE (AFU_ORTHOLOGUE AFUA_1G09870)-RELATED"/>
    <property type="match status" value="1"/>
</dbReference>
<dbReference type="InterPro" id="IPR051248">
    <property type="entry name" value="UPF0507/Ank_repeat_27"/>
</dbReference>
<evidence type="ECO:0000313" key="3">
    <source>
        <dbReference type="EMBL" id="WAR01534.1"/>
    </source>
</evidence>
<dbReference type="PANTHER" id="PTHR24170">
    <property type="entry name" value="ANKYRIN REPEAT DOMAIN-CONTAINING PROTEIN 27"/>
    <property type="match status" value="1"/>
</dbReference>
<dbReference type="InterPro" id="IPR037191">
    <property type="entry name" value="VPS9_dom_sf"/>
</dbReference>
<feature type="region of interest" description="Disordered" evidence="1">
    <location>
        <begin position="323"/>
        <end position="350"/>
    </location>
</feature>
<dbReference type="InterPro" id="IPR003123">
    <property type="entry name" value="VPS9"/>
</dbReference>
<dbReference type="EMBL" id="CP111015">
    <property type="protein sequence ID" value="WAR01534.1"/>
    <property type="molecule type" value="Genomic_DNA"/>
</dbReference>
<keyword evidence="4" id="KW-1185">Reference proteome</keyword>
<dbReference type="SUPFAM" id="SSF109993">
    <property type="entry name" value="VPS9 domain"/>
    <property type="match status" value="1"/>
</dbReference>
<sequence length="381" mass="43427">MMTDIDELDINPFYRALQTKFLSAYEEAQERCYMICIPKSSCLEGAAISRKLIETHILRPSPFFKGQFTTLKSDSQLLVVDDNARFISTVEVKTNIKIVGEELGYNKEYKPYKMLIVARPFDNNLLQFRPSENGASRIEEMPIKFTLDGCRDFLHKHTDSKLYGVICERCGQEDSALVTKCSRLRGLTPAHLSVPKHFSLPMESAVQEMKTLDKLETPIEKLYCLKSSIDKITEEVNTSVHKSQSSTLTVDEIPCLTSDDLIPILVTVLVGAGCRHVFSDLHYMENFYWLAASRDGDSLNYCFVTFKAAVLYLMDTDFSDLDLKTDRPSPSTREPDMQGSVRYRNSEPLKSRLDRQMDDISRMDFLASLQDDMFLTSGKQT</sequence>
<dbReference type="Proteomes" id="UP001164746">
    <property type="component" value="Chromosome 4"/>
</dbReference>
<evidence type="ECO:0000256" key="1">
    <source>
        <dbReference type="SAM" id="MobiDB-lite"/>
    </source>
</evidence>
<feature type="domain" description="VPS9" evidence="2">
    <location>
        <begin position="171"/>
        <end position="322"/>
    </location>
</feature>
<evidence type="ECO:0000313" key="4">
    <source>
        <dbReference type="Proteomes" id="UP001164746"/>
    </source>
</evidence>
<protein>
    <submittedName>
        <fullName evidence="3">Y5897-like protein</fullName>
    </submittedName>
</protein>
<dbReference type="Pfam" id="PF02204">
    <property type="entry name" value="VPS9"/>
    <property type="match status" value="1"/>
</dbReference>
<dbReference type="PROSITE" id="PS51205">
    <property type="entry name" value="VPS9"/>
    <property type="match status" value="1"/>
</dbReference>
<accession>A0ABY7DZD9</accession>
<organism evidence="3 4">
    <name type="scientific">Mya arenaria</name>
    <name type="common">Soft-shell clam</name>
    <dbReference type="NCBI Taxonomy" id="6604"/>
    <lineage>
        <taxon>Eukaryota</taxon>
        <taxon>Metazoa</taxon>
        <taxon>Spiralia</taxon>
        <taxon>Lophotrochozoa</taxon>
        <taxon>Mollusca</taxon>
        <taxon>Bivalvia</taxon>
        <taxon>Autobranchia</taxon>
        <taxon>Heteroconchia</taxon>
        <taxon>Euheterodonta</taxon>
        <taxon>Imparidentia</taxon>
        <taxon>Neoheterodontei</taxon>
        <taxon>Myida</taxon>
        <taxon>Myoidea</taxon>
        <taxon>Myidae</taxon>
        <taxon>Mya</taxon>
    </lineage>
</organism>
<evidence type="ECO:0000259" key="2">
    <source>
        <dbReference type="PROSITE" id="PS51205"/>
    </source>
</evidence>
<name>A0ABY7DZD9_MYAAR</name>
<proteinExistence type="predicted"/>